<evidence type="ECO:0000256" key="2">
    <source>
        <dbReference type="ARBA" id="ARBA00023002"/>
    </source>
</evidence>
<accession>A0ABR9UKQ0</accession>
<evidence type="ECO:0000313" key="6">
    <source>
        <dbReference type="EMBL" id="MBE9188872.1"/>
    </source>
</evidence>
<protein>
    <recommendedName>
        <fullName evidence="4">Glyceraldehyde-3-phosphate dehydrogenase</fullName>
        <ecNumber evidence="4">1.2.1.-</ecNumber>
    </recommendedName>
</protein>
<dbReference type="CDD" id="cd18126">
    <property type="entry name" value="GAPDH_I_C"/>
    <property type="match status" value="1"/>
</dbReference>
<keyword evidence="2 4" id="KW-0560">Oxidoreductase</keyword>
<dbReference type="InterPro" id="IPR020828">
    <property type="entry name" value="GlycerAld_3-P_DH_NAD(P)-bd"/>
</dbReference>
<dbReference type="PROSITE" id="PS00071">
    <property type="entry name" value="GAPDH"/>
    <property type="match status" value="1"/>
</dbReference>
<dbReference type="SUPFAM" id="SSF55347">
    <property type="entry name" value="Glyceraldehyde-3-phosphate dehydrogenase-like, C-terminal domain"/>
    <property type="match status" value="1"/>
</dbReference>
<reference evidence="6 7" key="1">
    <citation type="submission" date="2020-10" db="EMBL/GenBank/DDBJ databases">
        <authorList>
            <person name="Castelo-Branco R."/>
            <person name="Eusebio N."/>
            <person name="Adriana R."/>
            <person name="Vieira A."/>
            <person name="Brugerolle De Fraissinette N."/>
            <person name="Rezende De Castro R."/>
            <person name="Schneider M.P."/>
            <person name="Vasconcelos V."/>
            <person name="Leao P.N."/>
        </authorList>
    </citation>
    <scope>NUCLEOTIDE SEQUENCE [LARGE SCALE GENOMIC DNA]</scope>
    <source>
        <strain evidence="6 7">LEGE 06123</strain>
    </source>
</reference>
<dbReference type="Proteomes" id="UP000651156">
    <property type="component" value="Unassembled WGS sequence"/>
</dbReference>
<name>A0ABR9UKQ0_9CHRO</name>
<dbReference type="InterPro" id="IPR020829">
    <property type="entry name" value="GlycerAld_3-P_DH_cat"/>
</dbReference>
<dbReference type="Gene3D" id="3.40.50.720">
    <property type="entry name" value="NAD(P)-binding Rossmann-like Domain"/>
    <property type="match status" value="1"/>
</dbReference>
<dbReference type="CDD" id="cd05214">
    <property type="entry name" value="GAPDH_I_N"/>
    <property type="match status" value="1"/>
</dbReference>
<comment type="caution">
    <text evidence="6">The sequence shown here is derived from an EMBL/GenBank/DDBJ whole genome shotgun (WGS) entry which is preliminary data.</text>
</comment>
<keyword evidence="7" id="KW-1185">Reference proteome</keyword>
<evidence type="ECO:0000256" key="4">
    <source>
        <dbReference type="RuleBase" id="RU361160"/>
    </source>
</evidence>
<dbReference type="SMART" id="SM00846">
    <property type="entry name" value="Gp_dh_N"/>
    <property type="match status" value="1"/>
</dbReference>
<dbReference type="EMBL" id="JADEWN010000001">
    <property type="protein sequence ID" value="MBE9188872.1"/>
    <property type="molecule type" value="Genomic_DNA"/>
</dbReference>
<dbReference type="EC" id="1.2.1.-" evidence="4"/>
<evidence type="ECO:0000313" key="7">
    <source>
        <dbReference type="Proteomes" id="UP000651156"/>
    </source>
</evidence>
<evidence type="ECO:0000256" key="3">
    <source>
        <dbReference type="RuleBase" id="RU000397"/>
    </source>
</evidence>
<proteinExistence type="inferred from homology"/>
<dbReference type="SUPFAM" id="SSF51735">
    <property type="entry name" value="NAD(P)-binding Rossmann-fold domains"/>
    <property type="match status" value="1"/>
</dbReference>
<dbReference type="PIRSF" id="PIRSF000149">
    <property type="entry name" value="GAP_DH"/>
    <property type="match status" value="1"/>
</dbReference>
<dbReference type="InterPro" id="IPR036291">
    <property type="entry name" value="NAD(P)-bd_dom_sf"/>
</dbReference>
<dbReference type="InterPro" id="IPR020831">
    <property type="entry name" value="GlycerAld/Erythrose_P_DH"/>
</dbReference>
<dbReference type="PRINTS" id="PR00078">
    <property type="entry name" value="G3PDHDRGNASE"/>
</dbReference>
<sequence length="339" mass="36644">MKRVAINGFGRIGRAFLRIAYGKPDLEVVAINDIVLKPDLAAYLLQYDSVYRQFPAEVGYDDTGLMIDGKKIELVAEKDPAALPWKQRDIDVVIESTGIFRSADKAGLHIEAGCKKVIISAPAKGSTVPTFVYGVNHESYDPERDCVISAASCTTNCLTPIAKILNDEFGIEKALMTTVHAYTADQRLVDTGHPSEWARGRGAAQNIVPTTTGAATAVALVLPELKGKLDGMALRVPTPTGSVTDLNAVLQKSVSVEEVNNALRKYATNGMREILKVSEVPLVSSDCVGDPHSAIVNLSSTSVLGDNFVKVLAYYDNEWGYANRLVDLASYILRGVRSE</sequence>
<dbReference type="Gene3D" id="3.30.360.10">
    <property type="entry name" value="Dihydrodipicolinate Reductase, domain 2"/>
    <property type="match status" value="1"/>
</dbReference>
<dbReference type="RefSeq" id="WP_193929798.1">
    <property type="nucleotide sequence ID" value="NZ_CAWPMZ010000041.1"/>
</dbReference>
<dbReference type="Pfam" id="PF02800">
    <property type="entry name" value="Gp_dh_C"/>
    <property type="match status" value="1"/>
</dbReference>
<evidence type="ECO:0000259" key="5">
    <source>
        <dbReference type="SMART" id="SM00846"/>
    </source>
</evidence>
<dbReference type="InterPro" id="IPR020830">
    <property type="entry name" value="GlycerAld_3-P_DH_AS"/>
</dbReference>
<feature type="domain" description="Glyceraldehyde 3-phosphate dehydrogenase NAD(P) binding" evidence="5">
    <location>
        <begin position="2"/>
        <end position="153"/>
    </location>
</feature>
<dbReference type="Pfam" id="PF00044">
    <property type="entry name" value="Gp_dh_N"/>
    <property type="match status" value="1"/>
</dbReference>
<evidence type="ECO:0000256" key="1">
    <source>
        <dbReference type="ARBA" id="ARBA00007406"/>
    </source>
</evidence>
<dbReference type="NCBIfam" id="TIGR01534">
    <property type="entry name" value="GAPDH-I"/>
    <property type="match status" value="1"/>
</dbReference>
<gene>
    <name evidence="6" type="primary">gap</name>
    <name evidence="6" type="ORF">IQ230_00530</name>
</gene>
<dbReference type="InterPro" id="IPR006424">
    <property type="entry name" value="Glyceraldehyde-3-P_DH_1"/>
</dbReference>
<comment type="similarity">
    <text evidence="1 3">Belongs to the glyceraldehyde-3-phosphate dehydrogenase family.</text>
</comment>
<dbReference type="PANTHER" id="PTHR43148">
    <property type="entry name" value="GLYCERALDEHYDE-3-PHOSPHATE DEHYDROGENASE 2"/>
    <property type="match status" value="1"/>
</dbReference>
<organism evidence="6 7">
    <name type="scientific">Gloeocapsopsis crepidinum LEGE 06123</name>
    <dbReference type="NCBI Taxonomy" id="588587"/>
    <lineage>
        <taxon>Bacteria</taxon>
        <taxon>Bacillati</taxon>
        <taxon>Cyanobacteriota</taxon>
        <taxon>Cyanophyceae</taxon>
        <taxon>Oscillatoriophycideae</taxon>
        <taxon>Chroococcales</taxon>
        <taxon>Chroococcaceae</taxon>
        <taxon>Gloeocapsopsis</taxon>
    </lineage>
</organism>